<dbReference type="OrthoDB" id="3254248at2"/>
<sequence>MCGAELPGGAMFCGECGSSSTATPATRKRPDPRPSDTTIIQRLPPTVISVPIDVPIEPIDLSPAVVLPRPVQAAPLTAVVTAPVSAPVTAPAVPASTSAPLFDLQFSTGERATVGGTGLIGRRPLPQPSEVFDHLIQISDTGMSVSKSHLEFGQQDGELWVSDRFSGNGTIIRRPGEAALRCEPGRRYRVPRGTRVEIADQFFVLR</sequence>
<evidence type="ECO:0000313" key="3">
    <source>
        <dbReference type="Proteomes" id="UP000297866"/>
    </source>
</evidence>
<dbReference type="InterPro" id="IPR008984">
    <property type="entry name" value="SMAD_FHA_dom_sf"/>
</dbReference>
<evidence type="ECO:0000256" key="1">
    <source>
        <dbReference type="SAM" id="MobiDB-lite"/>
    </source>
</evidence>
<organism evidence="2 3">
    <name type="scientific">Cryobacterium tagatosivorans</name>
    <dbReference type="NCBI Taxonomy" id="1259199"/>
    <lineage>
        <taxon>Bacteria</taxon>
        <taxon>Bacillati</taxon>
        <taxon>Actinomycetota</taxon>
        <taxon>Actinomycetes</taxon>
        <taxon>Micrococcales</taxon>
        <taxon>Microbacteriaceae</taxon>
        <taxon>Cryobacterium</taxon>
    </lineage>
</organism>
<feature type="region of interest" description="Disordered" evidence="1">
    <location>
        <begin position="17"/>
        <end position="39"/>
    </location>
</feature>
<keyword evidence="3" id="KW-1185">Reference proteome</keyword>
<evidence type="ECO:0008006" key="4">
    <source>
        <dbReference type="Google" id="ProtNLM"/>
    </source>
</evidence>
<proteinExistence type="predicted"/>
<dbReference type="EMBL" id="SOEZ01000071">
    <property type="protein sequence ID" value="TFB47640.1"/>
    <property type="molecule type" value="Genomic_DNA"/>
</dbReference>
<comment type="caution">
    <text evidence="2">The sequence shown here is derived from an EMBL/GenBank/DDBJ whole genome shotgun (WGS) entry which is preliminary data.</text>
</comment>
<dbReference type="Proteomes" id="UP000297866">
    <property type="component" value="Unassembled WGS sequence"/>
</dbReference>
<gene>
    <name evidence="2" type="ORF">E3O23_14645</name>
</gene>
<evidence type="ECO:0000313" key="2">
    <source>
        <dbReference type="EMBL" id="TFB47640.1"/>
    </source>
</evidence>
<dbReference type="AlphaFoldDB" id="A0A4R8UD78"/>
<name>A0A4R8UD78_9MICO</name>
<dbReference type="SUPFAM" id="SSF49879">
    <property type="entry name" value="SMAD/FHA domain"/>
    <property type="match status" value="1"/>
</dbReference>
<protein>
    <recommendedName>
        <fullName evidence="4">FHA domain-containing protein</fullName>
    </recommendedName>
</protein>
<accession>A0A4R8UD78</accession>
<dbReference type="Gene3D" id="2.60.200.20">
    <property type="match status" value="1"/>
</dbReference>
<reference evidence="2 3" key="1">
    <citation type="submission" date="2019-03" db="EMBL/GenBank/DDBJ databases">
        <title>Genomics of glacier-inhabiting Cryobacterium strains.</title>
        <authorList>
            <person name="Liu Q."/>
            <person name="Xin Y.-H."/>
        </authorList>
    </citation>
    <scope>NUCLEOTIDE SEQUENCE [LARGE SCALE GENOMIC DNA]</scope>
    <source>
        <strain evidence="2 3">Sr47</strain>
    </source>
</reference>